<dbReference type="EMBL" id="JAAWVN010009082">
    <property type="protein sequence ID" value="MBN3290674.1"/>
    <property type="molecule type" value="Genomic_DNA"/>
</dbReference>
<proteinExistence type="predicted"/>
<organism evidence="1 2">
    <name type="scientific">Polypterus senegalus</name>
    <name type="common">Senegal bichir</name>
    <dbReference type="NCBI Taxonomy" id="55291"/>
    <lineage>
        <taxon>Eukaryota</taxon>
        <taxon>Metazoa</taxon>
        <taxon>Chordata</taxon>
        <taxon>Craniata</taxon>
        <taxon>Vertebrata</taxon>
        <taxon>Euteleostomi</taxon>
        <taxon>Actinopterygii</taxon>
        <taxon>Polypteriformes</taxon>
        <taxon>Polypteridae</taxon>
        <taxon>Polypterus</taxon>
    </lineage>
</organism>
<protein>
    <submittedName>
        <fullName evidence="1">GALD1 protein</fullName>
    </submittedName>
</protein>
<reference evidence="1" key="1">
    <citation type="journal article" date="2021" name="Cell">
        <title>Tracing the genetic footprints of vertebrate landing in non-teleost ray-finned fishes.</title>
        <authorList>
            <person name="Bi X."/>
            <person name="Wang K."/>
            <person name="Yang L."/>
            <person name="Pan H."/>
            <person name="Jiang H."/>
            <person name="Wei Q."/>
            <person name="Fang M."/>
            <person name="Yu H."/>
            <person name="Zhu C."/>
            <person name="Cai Y."/>
            <person name="He Y."/>
            <person name="Gan X."/>
            <person name="Zeng H."/>
            <person name="Yu D."/>
            <person name="Zhu Y."/>
            <person name="Jiang H."/>
            <person name="Qiu Q."/>
            <person name="Yang H."/>
            <person name="Zhang Y.E."/>
            <person name="Wang W."/>
            <person name="Zhu M."/>
            <person name="He S."/>
            <person name="Zhang G."/>
        </authorList>
    </citation>
    <scope>NUCLEOTIDE SEQUENCE</scope>
    <source>
        <strain evidence="1">Bchr_001</strain>
    </source>
</reference>
<dbReference type="InterPro" id="IPR029062">
    <property type="entry name" value="Class_I_gatase-like"/>
</dbReference>
<dbReference type="Gene3D" id="3.40.50.880">
    <property type="match status" value="1"/>
</dbReference>
<comment type="caution">
    <text evidence="1">The sequence shown here is derived from an EMBL/GenBank/DDBJ whole genome shotgun (WGS) entry which is preliminary data.</text>
</comment>
<sequence>MEDFAKDSGAIYSASVVDAVHVVLDRHLVTGQNDQSTLAAVQNLIILCNNRYSVFESFNFFKLF</sequence>
<name>A0ABS2YWU7_POLSE</name>
<keyword evidence="2" id="KW-1185">Reference proteome</keyword>
<gene>
    <name evidence="1" type="primary">Gatd1_0</name>
    <name evidence="1" type="ORF">GTO92_0000004</name>
</gene>
<dbReference type="Proteomes" id="UP001166052">
    <property type="component" value="Unassembled WGS sequence"/>
</dbReference>
<accession>A0ABS2YWU7</accession>
<dbReference type="SUPFAM" id="SSF52317">
    <property type="entry name" value="Class I glutamine amidotransferase-like"/>
    <property type="match status" value="1"/>
</dbReference>
<evidence type="ECO:0000313" key="1">
    <source>
        <dbReference type="EMBL" id="MBN3290674.1"/>
    </source>
</evidence>
<evidence type="ECO:0000313" key="2">
    <source>
        <dbReference type="Proteomes" id="UP001166052"/>
    </source>
</evidence>
<feature type="non-terminal residue" evidence="1">
    <location>
        <position position="1"/>
    </location>
</feature>
<feature type="non-terminal residue" evidence="1">
    <location>
        <position position="64"/>
    </location>
</feature>